<name>A0AAU8PH23_TREPG</name>
<feature type="binding site" evidence="13">
    <location>
        <position position="465"/>
    </location>
    <ligand>
        <name>Zn(2+)</name>
        <dbReference type="ChEBI" id="CHEBI:29105"/>
        <note>catalytic</note>
    </ligand>
</feature>
<dbReference type="EC" id="6.1.1.3" evidence="13"/>
<evidence type="ECO:0000256" key="13">
    <source>
        <dbReference type="HAMAP-Rule" id="MF_00184"/>
    </source>
</evidence>
<dbReference type="FunFam" id="3.30.54.20:FF:000002">
    <property type="entry name" value="Threonine--tRNA ligase"/>
    <property type="match status" value="1"/>
</dbReference>
<keyword evidence="2 13" id="KW-0963">Cytoplasm</keyword>
<dbReference type="Gene3D" id="3.40.50.800">
    <property type="entry name" value="Anticodon-binding domain"/>
    <property type="match status" value="1"/>
</dbReference>
<dbReference type="InterPro" id="IPR002320">
    <property type="entry name" value="Thr-tRNA-ligase_IIa"/>
</dbReference>
<dbReference type="InterPro" id="IPR033728">
    <property type="entry name" value="ThrRS_core"/>
</dbReference>
<evidence type="ECO:0000256" key="5">
    <source>
        <dbReference type="ARBA" id="ARBA00022723"/>
    </source>
</evidence>
<evidence type="ECO:0000256" key="4">
    <source>
        <dbReference type="ARBA" id="ARBA00022598"/>
    </source>
</evidence>
<keyword evidence="8 13" id="KW-0067">ATP-binding</keyword>
<protein>
    <recommendedName>
        <fullName evidence="13">Threonine--tRNA ligase</fullName>
        <ecNumber evidence="13">6.1.1.3</ecNumber>
    </recommendedName>
    <alternativeName>
        <fullName evidence="13">Threonyl-tRNA synthetase</fullName>
        <shortName evidence="13">ThrRS</shortName>
    </alternativeName>
</protein>
<evidence type="ECO:0000256" key="8">
    <source>
        <dbReference type="ARBA" id="ARBA00022840"/>
    </source>
</evidence>
<evidence type="ECO:0000256" key="6">
    <source>
        <dbReference type="ARBA" id="ARBA00022741"/>
    </source>
</evidence>
<organism evidence="15 16">
    <name type="scientific">Treponema pallidum subsp. pertenue (strain Gauthier)</name>
    <dbReference type="NCBI Taxonomy" id="491080"/>
    <lineage>
        <taxon>Bacteria</taxon>
        <taxon>Pseudomonadati</taxon>
        <taxon>Spirochaetota</taxon>
        <taxon>Spirochaetia</taxon>
        <taxon>Spirochaetales</taxon>
        <taxon>Treponemataceae</taxon>
        <taxon>Treponema</taxon>
    </lineage>
</organism>
<dbReference type="GO" id="GO:0000049">
    <property type="term" value="F:tRNA binding"/>
    <property type="evidence" value="ECO:0007669"/>
    <property type="project" value="UniProtKB-KW"/>
</dbReference>
<dbReference type="KEGG" id="tpg:TPEGAU_0837"/>
<dbReference type="InterPro" id="IPR036621">
    <property type="entry name" value="Anticodon-bd_dom_sf"/>
</dbReference>
<keyword evidence="9 13" id="KW-0694">RNA-binding</keyword>
<dbReference type="FunFam" id="3.30.980.10:FF:000005">
    <property type="entry name" value="Threonyl-tRNA synthetase, mitochondrial"/>
    <property type="match status" value="1"/>
</dbReference>
<comment type="similarity">
    <text evidence="1 13">Belongs to the class-II aminoacyl-tRNA synthetase family.</text>
</comment>
<keyword evidence="7 13" id="KW-0862">Zinc</keyword>
<comment type="subunit">
    <text evidence="13">Homodimer.</text>
</comment>
<dbReference type="CDD" id="cd00860">
    <property type="entry name" value="ThrRS_anticodon"/>
    <property type="match status" value="1"/>
</dbReference>
<dbReference type="HAMAP" id="MF_00184">
    <property type="entry name" value="Thr_tRNA_synth"/>
    <property type="match status" value="1"/>
</dbReference>
<evidence type="ECO:0000313" key="16">
    <source>
        <dbReference type="Proteomes" id="UP000008192"/>
    </source>
</evidence>
<dbReference type="PANTHER" id="PTHR11451:SF44">
    <property type="entry name" value="THREONINE--TRNA LIGASE, CHLOROPLASTIC_MITOCHONDRIAL 2"/>
    <property type="match status" value="1"/>
</dbReference>
<keyword evidence="5 13" id="KW-0479">Metal-binding</keyword>
<dbReference type="Gene3D" id="3.30.54.20">
    <property type="match status" value="1"/>
</dbReference>
<accession>A0AAU8PH23</accession>
<dbReference type="SMR" id="A0AAU8PH23"/>
<dbReference type="GO" id="GO:0046872">
    <property type="term" value="F:metal ion binding"/>
    <property type="evidence" value="ECO:0007669"/>
    <property type="project" value="UniProtKB-KW"/>
</dbReference>
<proteinExistence type="inferred from homology"/>
<dbReference type="InterPro" id="IPR018163">
    <property type="entry name" value="Thr/Ala-tRNA-synth_IIc_edit"/>
</dbReference>
<gene>
    <name evidence="13 15" type="primary">thrS</name>
    <name evidence="15" type="ordered locus">TPEGAU_0837</name>
</gene>
<dbReference type="InterPro" id="IPR002314">
    <property type="entry name" value="aa-tRNA-synt_IIb"/>
</dbReference>
<dbReference type="AlphaFoldDB" id="A0AAU8PH23"/>
<dbReference type="InterPro" id="IPR047246">
    <property type="entry name" value="ThrRS_anticodon"/>
</dbReference>
<dbReference type="RefSeq" id="WP_010882281.1">
    <property type="nucleotide sequence ID" value="NC_016843.1"/>
</dbReference>
<dbReference type="PROSITE" id="PS50862">
    <property type="entry name" value="AA_TRNA_LIGASE_II"/>
    <property type="match status" value="1"/>
</dbReference>
<dbReference type="GO" id="GO:0004829">
    <property type="term" value="F:threonine-tRNA ligase activity"/>
    <property type="evidence" value="ECO:0007669"/>
    <property type="project" value="UniProtKB-UniRule"/>
</dbReference>
<dbReference type="SMART" id="SM00863">
    <property type="entry name" value="tRNA_SAD"/>
    <property type="match status" value="1"/>
</dbReference>
<evidence type="ECO:0000313" key="15">
    <source>
        <dbReference type="EMBL" id="AEZ60106.1"/>
    </source>
</evidence>
<sequence>MGLCVEENITMLQKRSDTLDRLRHSLAHVMAEAVQALFPGTKLAVGPPIDYGFYYDFSPPRPLCDADLAPIEEKMRAILRAGCPFVKEVVSRPDALARFKDEPFKQELIERISADDTLSLYHSGAFTDLCRGPHVQSMRDINPHAFKLTSIAGAYWRGNERGPQLTRIYGTAWESEEDLHTYLRMQDEAKRRDHRKLGPALGLFHLDEENPGQVFWHPEGWTLYVAIQQYLRRVMHEDGYAEVHTPFVMPQSLWERSGHWDKYRANMYLTEGEKRSFALKPMNCPGHVEIFKQKTRSYRDLPLRLSEFGSCTRNEPSGSLHGVMRVRGFVQDDAHIFCTEAQIASEVTRFCRLLARVYADFGFAQEQIRVKFSTRPEQRIGDDATWDRAERALAEACEAAGLSYEHAPGEGAFYGPKLEFALIDTLEREWQCGTIQVDYQLPSCERLNAEYVGEDNQRHMPVILHRTVIGSLERFIGILIEHYGGAFPPWLAPVQAVVIPVAPAFLEYAQHVARELCARSLRVQADVSAERMNAKIRTAQTQKVPYLLIVGERELRAQQVAVRPRTGPQHSMGLSAFSTFLLAKLETRALHA</sequence>
<dbReference type="SUPFAM" id="SSF55681">
    <property type="entry name" value="Class II aaRS and biotin synthetases"/>
    <property type="match status" value="1"/>
</dbReference>
<dbReference type="GO" id="GO:0005524">
    <property type="term" value="F:ATP binding"/>
    <property type="evidence" value="ECO:0007669"/>
    <property type="project" value="UniProtKB-UniRule"/>
</dbReference>
<dbReference type="FunFam" id="3.40.50.800:FF:000001">
    <property type="entry name" value="Threonine--tRNA ligase"/>
    <property type="match status" value="1"/>
</dbReference>
<dbReference type="NCBIfam" id="TIGR00418">
    <property type="entry name" value="thrS"/>
    <property type="match status" value="1"/>
</dbReference>
<dbReference type="GO" id="GO:0005737">
    <property type="term" value="C:cytoplasm"/>
    <property type="evidence" value="ECO:0007669"/>
    <property type="project" value="UniProtKB-SubCell"/>
</dbReference>
<dbReference type="FunFam" id="3.30.930.10:FF:000002">
    <property type="entry name" value="Threonine--tRNA ligase"/>
    <property type="match status" value="1"/>
</dbReference>
<dbReference type="Pfam" id="PF03129">
    <property type="entry name" value="HGTP_anticodon"/>
    <property type="match status" value="1"/>
</dbReference>
<dbReference type="PANTHER" id="PTHR11451">
    <property type="entry name" value="THREONINE-TRNA LIGASE"/>
    <property type="match status" value="1"/>
</dbReference>
<comment type="catalytic activity">
    <reaction evidence="12 13">
        <text>tRNA(Thr) + L-threonine + ATP = L-threonyl-tRNA(Thr) + AMP + diphosphate + H(+)</text>
        <dbReference type="Rhea" id="RHEA:24624"/>
        <dbReference type="Rhea" id="RHEA-COMP:9670"/>
        <dbReference type="Rhea" id="RHEA-COMP:9704"/>
        <dbReference type="ChEBI" id="CHEBI:15378"/>
        <dbReference type="ChEBI" id="CHEBI:30616"/>
        <dbReference type="ChEBI" id="CHEBI:33019"/>
        <dbReference type="ChEBI" id="CHEBI:57926"/>
        <dbReference type="ChEBI" id="CHEBI:78442"/>
        <dbReference type="ChEBI" id="CHEBI:78534"/>
        <dbReference type="ChEBI" id="CHEBI:456215"/>
        <dbReference type="EC" id="6.1.1.3"/>
    </reaction>
</comment>
<dbReference type="InterPro" id="IPR045864">
    <property type="entry name" value="aa-tRNA-synth_II/BPL/LPL"/>
</dbReference>
<evidence type="ECO:0000256" key="3">
    <source>
        <dbReference type="ARBA" id="ARBA00022555"/>
    </source>
</evidence>
<dbReference type="Pfam" id="PF07973">
    <property type="entry name" value="tRNA_SAD"/>
    <property type="match status" value="1"/>
</dbReference>
<keyword evidence="4 13" id="KW-0436">Ligase</keyword>
<comment type="cofactor">
    <cofactor evidence="13">
        <name>Zn(2+)</name>
        <dbReference type="ChEBI" id="CHEBI:29105"/>
    </cofactor>
    <text evidence="13">Binds 1 zinc ion per subunit.</text>
</comment>
<keyword evidence="3 13" id="KW-0820">tRNA-binding</keyword>
<keyword evidence="6 13" id="KW-0547">Nucleotide-binding</keyword>
<dbReference type="PRINTS" id="PR01047">
    <property type="entry name" value="TRNASYNTHTHR"/>
</dbReference>
<feature type="binding site" evidence="13">
    <location>
        <position position="335"/>
    </location>
    <ligand>
        <name>Zn(2+)</name>
        <dbReference type="ChEBI" id="CHEBI:29105"/>
        <note>catalytic</note>
    </ligand>
</feature>
<dbReference type="CDD" id="cd00771">
    <property type="entry name" value="ThrRS_core"/>
    <property type="match status" value="1"/>
</dbReference>
<dbReference type="Pfam" id="PF00587">
    <property type="entry name" value="tRNA-synt_2b"/>
    <property type="match status" value="1"/>
</dbReference>
<dbReference type="SUPFAM" id="SSF52954">
    <property type="entry name" value="Class II aaRS ABD-related"/>
    <property type="match status" value="1"/>
</dbReference>
<dbReference type="GO" id="GO:0006435">
    <property type="term" value="P:threonyl-tRNA aminoacylation"/>
    <property type="evidence" value="ECO:0007669"/>
    <property type="project" value="UniProtKB-UniRule"/>
</dbReference>
<dbReference type="Gene3D" id="3.30.930.10">
    <property type="entry name" value="Bira Bifunctional Protein, Domain 2"/>
    <property type="match status" value="1"/>
</dbReference>
<evidence type="ECO:0000256" key="12">
    <source>
        <dbReference type="ARBA" id="ARBA00049515"/>
    </source>
</evidence>
<evidence type="ECO:0000256" key="11">
    <source>
        <dbReference type="ARBA" id="ARBA00023146"/>
    </source>
</evidence>
<dbReference type="EMBL" id="CP002376">
    <property type="protein sequence ID" value="AEZ60106.1"/>
    <property type="molecule type" value="Genomic_DNA"/>
</dbReference>
<evidence type="ECO:0000256" key="9">
    <source>
        <dbReference type="ARBA" id="ARBA00022884"/>
    </source>
</evidence>
<evidence type="ECO:0000256" key="2">
    <source>
        <dbReference type="ARBA" id="ARBA00022490"/>
    </source>
</evidence>
<dbReference type="SUPFAM" id="SSF55186">
    <property type="entry name" value="ThrRS/AlaRS common domain"/>
    <property type="match status" value="1"/>
</dbReference>
<comment type="caution">
    <text evidence="13">Lacks conserved residue(s) required for the propagation of feature annotation.</text>
</comment>
<dbReference type="Proteomes" id="UP000008192">
    <property type="component" value="Chromosome"/>
</dbReference>
<dbReference type="InterPro" id="IPR004154">
    <property type="entry name" value="Anticodon-bd"/>
</dbReference>
<comment type="subcellular location">
    <subcellularLocation>
        <location evidence="13">Cytoplasm</location>
    </subcellularLocation>
</comment>
<dbReference type="Gene3D" id="3.30.980.10">
    <property type="entry name" value="Threonyl-trna Synthetase, Chain A, domain 2"/>
    <property type="match status" value="1"/>
</dbReference>
<feature type="domain" description="Aminoacyl-transfer RNA synthetases class-II family profile" evidence="14">
    <location>
        <begin position="216"/>
        <end position="488"/>
    </location>
</feature>
<evidence type="ECO:0000256" key="10">
    <source>
        <dbReference type="ARBA" id="ARBA00022917"/>
    </source>
</evidence>
<evidence type="ECO:0000256" key="7">
    <source>
        <dbReference type="ARBA" id="ARBA00022833"/>
    </source>
</evidence>
<reference evidence="16" key="1">
    <citation type="journal article" date="2012" name="PLoS Negl. Trop. Dis.">
        <title>Whole genome sequences of three Treponema pallidum ssp. pertenue strains: yaws and syphilis treponemes differ in less than 0.2% of the genome sequence.</title>
        <authorList>
            <person name="Cejkova D."/>
            <person name="Zobanikova M."/>
            <person name="Chen L."/>
            <person name="Pospisilova P."/>
            <person name="Strouhal M."/>
            <person name="Qin X."/>
            <person name="Mikalova L."/>
            <person name="Norris S.J."/>
            <person name="Muzny D.M."/>
            <person name="Gibbs R.A."/>
            <person name="Fulton L.L."/>
            <person name="Sodergren E."/>
            <person name="Weinstock G.M."/>
            <person name="Smajs D."/>
        </authorList>
    </citation>
    <scope>NUCLEOTIDE SEQUENCE [LARGE SCALE GENOMIC DNA]</scope>
    <source>
        <strain evidence="16">Gauthier</strain>
    </source>
</reference>
<feature type="binding site" evidence="13">
    <location>
        <position position="284"/>
    </location>
    <ligand>
        <name>Zn(2+)</name>
        <dbReference type="ChEBI" id="CHEBI:29105"/>
        <note>catalytic</note>
    </ligand>
</feature>
<evidence type="ECO:0000256" key="1">
    <source>
        <dbReference type="ARBA" id="ARBA00008226"/>
    </source>
</evidence>
<dbReference type="InterPro" id="IPR012947">
    <property type="entry name" value="tRNA_SAD"/>
</dbReference>
<dbReference type="InterPro" id="IPR006195">
    <property type="entry name" value="aa-tRNA-synth_II"/>
</dbReference>
<dbReference type="GeneID" id="93876595"/>
<keyword evidence="10 13" id="KW-0648">Protein biosynthesis</keyword>
<keyword evidence="11 13" id="KW-0030">Aminoacyl-tRNA synthetase</keyword>
<evidence type="ECO:0000259" key="14">
    <source>
        <dbReference type="PROSITE" id="PS50862"/>
    </source>
</evidence>